<organism evidence="1 2">
    <name type="scientific">Paramarasmius palmivorus</name>
    <dbReference type="NCBI Taxonomy" id="297713"/>
    <lineage>
        <taxon>Eukaryota</taxon>
        <taxon>Fungi</taxon>
        <taxon>Dikarya</taxon>
        <taxon>Basidiomycota</taxon>
        <taxon>Agaricomycotina</taxon>
        <taxon>Agaricomycetes</taxon>
        <taxon>Agaricomycetidae</taxon>
        <taxon>Agaricales</taxon>
        <taxon>Marasmiineae</taxon>
        <taxon>Marasmiaceae</taxon>
        <taxon>Paramarasmius</taxon>
    </lineage>
</organism>
<accession>A0AAW0D910</accession>
<name>A0AAW0D910_9AGAR</name>
<dbReference type="EMBL" id="JAYKXP010000021">
    <property type="protein sequence ID" value="KAK7047114.1"/>
    <property type="molecule type" value="Genomic_DNA"/>
</dbReference>
<proteinExistence type="predicted"/>
<evidence type="ECO:0000313" key="2">
    <source>
        <dbReference type="Proteomes" id="UP001383192"/>
    </source>
</evidence>
<reference evidence="1 2" key="1">
    <citation type="submission" date="2024-01" db="EMBL/GenBank/DDBJ databases">
        <title>A draft genome for a cacao thread blight-causing isolate of Paramarasmius palmivorus.</title>
        <authorList>
            <person name="Baruah I.K."/>
            <person name="Bukari Y."/>
            <person name="Amoako-Attah I."/>
            <person name="Meinhardt L.W."/>
            <person name="Bailey B.A."/>
            <person name="Cohen S.P."/>
        </authorList>
    </citation>
    <scope>NUCLEOTIDE SEQUENCE [LARGE SCALE GENOMIC DNA]</scope>
    <source>
        <strain evidence="1 2">GH-12</strain>
    </source>
</reference>
<sequence>MPRVPRHDLRSIFPEVSTPDLQVQELTIEGIITHIPPTYQHHFRHLTRLSIIVPQQTSSAPSGWQSMWSCFQTEKVHLEYLHAKLSDGLTTLDMFLYLASYSGLHELHLSGRPIEMPLAQQARDLLYRDVLRQHSSTLQAFTVSLFVQNWDFVPQHGRALESYGQNLKFLHLCLDFSQTLGPGAANDPWVVLLNAAINLPNLHTLFLTIFDSRNREYSNPNQHHSYLRSIKLPPPAKPRILGTPLLLQKNHIAVGGEKHHWVYELQQVDGGDFAFRLVTSVAPRDSVPKFSLSWF</sequence>
<protein>
    <submittedName>
        <fullName evidence="1">Uncharacterized protein</fullName>
    </submittedName>
</protein>
<comment type="caution">
    <text evidence="1">The sequence shown here is derived from an EMBL/GenBank/DDBJ whole genome shotgun (WGS) entry which is preliminary data.</text>
</comment>
<gene>
    <name evidence="1" type="ORF">VNI00_006779</name>
</gene>
<keyword evidence="2" id="KW-1185">Reference proteome</keyword>
<evidence type="ECO:0000313" key="1">
    <source>
        <dbReference type="EMBL" id="KAK7047114.1"/>
    </source>
</evidence>
<dbReference type="Proteomes" id="UP001383192">
    <property type="component" value="Unassembled WGS sequence"/>
</dbReference>
<dbReference type="AlphaFoldDB" id="A0AAW0D910"/>